<evidence type="ECO:0000256" key="2">
    <source>
        <dbReference type="SAM" id="Phobius"/>
    </source>
</evidence>
<feature type="compositionally biased region" description="Polar residues" evidence="1">
    <location>
        <begin position="301"/>
        <end position="316"/>
    </location>
</feature>
<dbReference type="Proteomes" id="UP001157439">
    <property type="component" value="Unassembled WGS sequence"/>
</dbReference>
<evidence type="ECO:0000313" key="5">
    <source>
        <dbReference type="Proteomes" id="UP001157439"/>
    </source>
</evidence>
<protein>
    <submittedName>
        <fullName evidence="4">ATPase AAA</fullName>
    </submittedName>
</protein>
<feature type="domain" description="ORC1/DEAH AAA+ ATPase" evidence="3">
    <location>
        <begin position="23"/>
        <end position="147"/>
    </location>
</feature>
<dbReference type="InterPro" id="IPR052026">
    <property type="entry name" value="ExeA_AAA_ATPase_DNA-bind"/>
</dbReference>
<keyword evidence="2" id="KW-0472">Membrane</keyword>
<dbReference type="PANTHER" id="PTHR35894">
    <property type="entry name" value="GENERAL SECRETION PATHWAY PROTEIN A-RELATED"/>
    <property type="match status" value="1"/>
</dbReference>
<gene>
    <name evidence="4" type="primary">damX</name>
    <name evidence="4" type="ORF">GCM10007894_01530</name>
</gene>
<dbReference type="GO" id="GO:0016887">
    <property type="term" value="F:ATP hydrolysis activity"/>
    <property type="evidence" value="ECO:0007669"/>
    <property type="project" value="InterPro"/>
</dbReference>
<feature type="region of interest" description="Disordered" evidence="1">
    <location>
        <begin position="298"/>
        <end position="391"/>
    </location>
</feature>
<dbReference type="InterPro" id="IPR049945">
    <property type="entry name" value="AAA_22"/>
</dbReference>
<sequence length="486" mass="53488">MEKVIQLATQQDISQRLVHSIRYTQDAIILSGSTGSGKTKIVEQISDQCEGYNQLFLNCHDSSGLLELRKKLAEQLWPGKTVELNQSISKMLVENAEMEHLPILIMVDNAESLPANGFAELIDTVDLNYSGMTVRLLIAIEQSTQSLLMRGLSDSQAAACLVVTMPPLTVSERHGLFFGLYARTGQTPEFSREQIRRLLEQQSGRPQEVLKLLQTAIRSPEKIGVQKAPVNKGIMSGAIVVIAILAMLVWWLFKPTPSNAPSQVKQIPKIEQVERIDEPSSQVEVSPQTKVQVLQGDVEQQPPSDLTQSQGVQPTAQAEPEVTPKTESVAQPQPELEQPSHPEPKPMSEPAAVPEPQPQPAVEQLPQPSLVSESEPEPEAVVSEDEQYSNDRTLPVNGFTIQLASVEQLSSIMPIVPKLANIEQAYVLSAEASLILAYGEFETKEQAITVATELALPSGFWVRPWSAYSNRSIADTETQQVRDAKQ</sequence>
<dbReference type="Pfam" id="PF13401">
    <property type="entry name" value="AAA_22"/>
    <property type="match status" value="1"/>
</dbReference>
<reference evidence="4 5" key="1">
    <citation type="journal article" date="2014" name="Int. J. Syst. Evol. Microbiol.">
        <title>Complete genome sequence of Corynebacterium casei LMG S-19264T (=DSM 44701T), isolated from a smear-ripened cheese.</title>
        <authorList>
            <consortium name="US DOE Joint Genome Institute (JGI-PGF)"/>
            <person name="Walter F."/>
            <person name="Albersmeier A."/>
            <person name="Kalinowski J."/>
            <person name="Ruckert C."/>
        </authorList>
    </citation>
    <scope>NUCLEOTIDE SEQUENCE [LARGE SCALE GENOMIC DNA]</scope>
    <source>
        <strain evidence="4 5">NBRC 112785</strain>
    </source>
</reference>
<dbReference type="Gene3D" id="3.40.50.300">
    <property type="entry name" value="P-loop containing nucleotide triphosphate hydrolases"/>
    <property type="match status" value="1"/>
</dbReference>
<evidence type="ECO:0000259" key="3">
    <source>
        <dbReference type="Pfam" id="PF13401"/>
    </source>
</evidence>
<keyword evidence="5" id="KW-1185">Reference proteome</keyword>
<name>A0AA37WXV2_9GAMM</name>
<dbReference type="AlphaFoldDB" id="A0AA37WXV2"/>
<dbReference type="PANTHER" id="PTHR35894:SF5">
    <property type="entry name" value="MU-LIKE PROPHAGE FLUMU DNA TRANSPOSITION PROTEIN B"/>
    <property type="match status" value="1"/>
</dbReference>
<dbReference type="EMBL" id="BSPO01000001">
    <property type="protein sequence ID" value="GLS82176.1"/>
    <property type="molecule type" value="Genomic_DNA"/>
</dbReference>
<keyword evidence="2" id="KW-0812">Transmembrane</keyword>
<dbReference type="InterPro" id="IPR027417">
    <property type="entry name" value="P-loop_NTPase"/>
</dbReference>
<feature type="compositionally biased region" description="Acidic residues" evidence="1">
    <location>
        <begin position="374"/>
        <end position="388"/>
    </location>
</feature>
<feature type="compositionally biased region" description="Low complexity" evidence="1">
    <location>
        <begin position="360"/>
        <end position="373"/>
    </location>
</feature>
<dbReference type="RefSeq" id="WP_095497734.1">
    <property type="nucleotide sequence ID" value="NZ_BSPO01000001.1"/>
</dbReference>
<accession>A0AA37WXV2</accession>
<evidence type="ECO:0000313" key="4">
    <source>
        <dbReference type="EMBL" id="GLS82176.1"/>
    </source>
</evidence>
<organism evidence="4 5">
    <name type="scientific">Paraferrimonas haliotis</name>
    <dbReference type="NCBI Taxonomy" id="2013866"/>
    <lineage>
        <taxon>Bacteria</taxon>
        <taxon>Pseudomonadati</taxon>
        <taxon>Pseudomonadota</taxon>
        <taxon>Gammaproteobacteria</taxon>
        <taxon>Alteromonadales</taxon>
        <taxon>Ferrimonadaceae</taxon>
        <taxon>Paraferrimonas</taxon>
    </lineage>
</organism>
<dbReference type="SUPFAM" id="SSF52540">
    <property type="entry name" value="P-loop containing nucleoside triphosphate hydrolases"/>
    <property type="match status" value="1"/>
</dbReference>
<evidence type="ECO:0000256" key="1">
    <source>
        <dbReference type="SAM" id="MobiDB-lite"/>
    </source>
</evidence>
<comment type="caution">
    <text evidence="4">The sequence shown here is derived from an EMBL/GenBank/DDBJ whole genome shotgun (WGS) entry which is preliminary data.</text>
</comment>
<proteinExistence type="predicted"/>
<keyword evidence="2" id="KW-1133">Transmembrane helix</keyword>
<feature type="transmembrane region" description="Helical" evidence="2">
    <location>
        <begin position="234"/>
        <end position="253"/>
    </location>
</feature>